<name>A0AA36GBL2_9BILA</name>
<dbReference type="InterPro" id="IPR036322">
    <property type="entry name" value="WD40_repeat_dom_sf"/>
</dbReference>
<evidence type="ECO:0000256" key="3">
    <source>
        <dbReference type="ARBA" id="ARBA00022490"/>
    </source>
</evidence>
<evidence type="ECO:0000256" key="2">
    <source>
        <dbReference type="ARBA" id="ARBA00006260"/>
    </source>
</evidence>
<dbReference type="GO" id="GO:0034314">
    <property type="term" value="P:Arp2/3 complex-mediated actin nucleation"/>
    <property type="evidence" value="ECO:0007669"/>
    <property type="project" value="InterPro"/>
</dbReference>
<dbReference type="PROSITE" id="PS50089">
    <property type="entry name" value="ZF_RING_2"/>
    <property type="match status" value="1"/>
</dbReference>
<dbReference type="GO" id="GO:0051015">
    <property type="term" value="F:actin filament binding"/>
    <property type="evidence" value="ECO:0007669"/>
    <property type="project" value="TreeGrafter"/>
</dbReference>
<dbReference type="InterPro" id="IPR017383">
    <property type="entry name" value="ARPC1"/>
</dbReference>
<evidence type="ECO:0000256" key="14">
    <source>
        <dbReference type="SAM" id="MobiDB-lite"/>
    </source>
</evidence>
<dbReference type="InterPro" id="IPR001841">
    <property type="entry name" value="Znf_RING"/>
</dbReference>
<dbReference type="EMBL" id="CATQJA010002708">
    <property type="protein sequence ID" value="CAJ0586311.1"/>
    <property type="molecule type" value="Genomic_DNA"/>
</dbReference>
<evidence type="ECO:0000256" key="10">
    <source>
        <dbReference type="ARBA" id="ARBA00041244"/>
    </source>
</evidence>
<evidence type="ECO:0000256" key="5">
    <source>
        <dbReference type="ARBA" id="ARBA00022737"/>
    </source>
</evidence>
<dbReference type="InterPro" id="IPR001680">
    <property type="entry name" value="WD40_rpt"/>
</dbReference>
<organism evidence="16 17">
    <name type="scientific">Mesorhabditis spiculigera</name>
    <dbReference type="NCBI Taxonomy" id="96644"/>
    <lineage>
        <taxon>Eukaryota</taxon>
        <taxon>Metazoa</taxon>
        <taxon>Ecdysozoa</taxon>
        <taxon>Nematoda</taxon>
        <taxon>Chromadorea</taxon>
        <taxon>Rhabditida</taxon>
        <taxon>Rhabditina</taxon>
        <taxon>Rhabditomorpha</taxon>
        <taxon>Rhabditoidea</taxon>
        <taxon>Rhabditidae</taxon>
        <taxon>Mesorhabditinae</taxon>
        <taxon>Mesorhabditis</taxon>
    </lineage>
</organism>
<dbReference type="GO" id="GO:0008270">
    <property type="term" value="F:zinc ion binding"/>
    <property type="evidence" value="ECO:0007669"/>
    <property type="project" value="UniProtKB-KW"/>
</dbReference>
<evidence type="ECO:0000256" key="11">
    <source>
        <dbReference type="ARBA" id="ARBA00041789"/>
    </source>
</evidence>
<proteinExistence type="inferred from homology"/>
<sequence length="1004" mass="111837">MADPKRRSVQSWQLAVGPITCHAWNKDRSQLAVASSGGNDIHIFEFVKGAWTNTHLLKGHDLPVTGLDWAANTNRIVSASQDKNAFVWTFSGKEWSPKLVLVRLNRAATCVKWSPQENKFAVGSGQRRISVCYYEQENDWWISKQIKKPIQSTVKCIDWHPNNILLAVGACDFYARVFSAYVKEVDEKPLPNPWGSKMPFGSLMTQYKTQGWVHHVAFSPSGCRLAWVCHDATVGLVDANIDSNASHTLRTSGLPYTSITWVSENSCVAAGHDYCSVLLTVQNGQLVHVCKLDVPPIQKETGISSALAMFKSIDKKSDNEARVDTLPTLHQNVITGIQAHSGNAQNILKFSTCGLDGLVALWDLKTMAENNRDMRRLERLVQCRFCQIRCVFCGFVTPDGASRPFIVNGRPICQTCMNRRNERVLPPPPAQHQVPPRPDRFGVWPGAQEMLERLQDVDNDLARLDDFFGPHAGAHQNANAQPRNVPFYALIAVLELLGKDGKDWAFFSRPQFEERVRNNTNPLECPLCMIQFTIPARTVVLECGHAVCMTCCPRMSHCVTCNEEVRRRTPAAPYRYMPFPHPRYGPVGGRYHRPQMLIQPLTGRAAWDELNGFGAGMGLGGAGEPYRLPPPAAAQPANAAGAAQQPAPGGNPYDELNKRVQPQRIQQHYQELIGILLELRGARAPAPTAAAAEPVSTRNVSIKTEPIDEEEAQAKPVASGSGSRRRRGIYAFGTKRRRTENLPQPGSSRQPTATVAPINPVQAAPPPKKPKQVEVVDINDDEDDVPMPVGDDIIVQDAEDVLEILVDVIQCGECPRKCDPSDVYVCVTCGELDLCSLCMFRKHQKLQHMLHEYNQVKLMRDIDSARERTKTQYNTYNDLMPAMMRTVQQSLGKLEDSFDWTLACVNQSKTHEEAMELLQFSRRLGNDLEKYSEEFMPQARRYVARINELLARTSTKYPKPAEDEEGPAEETAEVMNSGDDLEEIDPPGPSGVTATCKLLPPLVD</sequence>
<keyword evidence="8" id="KW-0009">Actin-binding</keyword>
<feature type="repeat" description="WD" evidence="13">
    <location>
        <begin position="57"/>
        <end position="88"/>
    </location>
</feature>
<dbReference type="PROSITE" id="PS50082">
    <property type="entry name" value="WD_REPEATS_2"/>
    <property type="match status" value="1"/>
</dbReference>
<dbReference type="SUPFAM" id="SSF50978">
    <property type="entry name" value="WD40 repeat-like"/>
    <property type="match status" value="1"/>
</dbReference>
<evidence type="ECO:0000256" key="7">
    <source>
        <dbReference type="ARBA" id="ARBA00022833"/>
    </source>
</evidence>
<dbReference type="GO" id="GO:0005885">
    <property type="term" value="C:Arp2/3 protein complex"/>
    <property type="evidence" value="ECO:0007669"/>
    <property type="project" value="InterPro"/>
</dbReference>
<comment type="similarity">
    <text evidence="2">Belongs to the WD repeat ARPC1 family.</text>
</comment>
<feature type="compositionally biased region" description="Low complexity" evidence="14">
    <location>
        <begin position="634"/>
        <end position="652"/>
    </location>
</feature>
<evidence type="ECO:0000313" key="16">
    <source>
        <dbReference type="EMBL" id="CAJ0586311.1"/>
    </source>
</evidence>
<protein>
    <recommendedName>
        <fullName evidence="10">Arp2/3 complex 41 kDa subunit</fullName>
    </recommendedName>
    <alternativeName>
        <fullName evidence="11">p41-ARC</fullName>
    </alternativeName>
</protein>
<dbReference type="Gene3D" id="2.130.10.10">
    <property type="entry name" value="YVTN repeat-like/Quinoprotein amine dehydrogenase"/>
    <property type="match status" value="1"/>
</dbReference>
<evidence type="ECO:0000259" key="15">
    <source>
        <dbReference type="PROSITE" id="PS50089"/>
    </source>
</evidence>
<feature type="compositionally biased region" description="Basic residues" evidence="14">
    <location>
        <begin position="723"/>
        <end position="738"/>
    </location>
</feature>
<dbReference type="Pfam" id="PF00400">
    <property type="entry name" value="WD40"/>
    <property type="match status" value="2"/>
</dbReference>
<feature type="region of interest" description="Disordered" evidence="14">
    <location>
        <begin position="687"/>
        <end position="771"/>
    </location>
</feature>
<dbReference type="SUPFAM" id="SSF57850">
    <property type="entry name" value="RING/U-box"/>
    <property type="match status" value="2"/>
</dbReference>
<evidence type="ECO:0000256" key="12">
    <source>
        <dbReference type="PROSITE-ProRule" id="PRU00175"/>
    </source>
</evidence>
<keyword evidence="17" id="KW-1185">Reference proteome</keyword>
<evidence type="ECO:0000256" key="6">
    <source>
        <dbReference type="ARBA" id="ARBA00022771"/>
    </source>
</evidence>
<evidence type="ECO:0000256" key="8">
    <source>
        <dbReference type="ARBA" id="ARBA00023203"/>
    </source>
</evidence>
<keyword evidence="6 12" id="KW-0863">Zinc-finger</keyword>
<evidence type="ECO:0000256" key="4">
    <source>
        <dbReference type="ARBA" id="ARBA00022574"/>
    </source>
</evidence>
<comment type="caution">
    <text evidence="16">The sequence shown here is derived from an EMBL/GenBank/DDBJ whole genome shotgun (WGS) entry which is preliminary data.</text>
</comment>
<keyword evidence="6 12" id="KW-0479">Metal-binding</keyword>
<evidence type="ECO:0000256" key="9">
    <source>
        <dbReference type="ARBA" id="ARBA00023212"/>
    </source>
</evidence>
<dbReference type="InterPro" id="IPR013083">
    <property type="entry name" value="Znf_RING/FYVE/PHD"/>
</dbReference>
<keyword evidence="3" id="KW-0963">Cytoplasm</keyword>
<dbReference type="Gene3D" id="3.30.40.10">
    <property type="entry name" value="Zinc/RING finger domain, C3HC4 (zinc finger)"/>
    <property type="match status" value="1"/>
</dbReference>
<feature type="domain" description="RING-type" evidence="15">
    <location>
        <begin position="525"/>
        <end position="562"/>
    </location>
</feature>
<gene>
    <name evidence="16" type="ORF">MSPICULIGERA_LOCUS24318</name>
</gene>
<dbReference type="InterPro" id="IPR015943">
    <property type="entry name" value="WD40/YVTN_repeat-like_dom_sf"/>
</dbReference>
<keyword evidence="9" id="KW-0206">Cytoskeleton</keyword>
<accession>A0AA36GBL2</accession>
<evidence type="ECO:0000256" key="13">
    <source>
        <dbReference type="PROSITE-ProRule" id="PRU00221"/>
    </source>
</evidence>
<feature type="region of interest" description="Disordered" evidence="14">
    <location>
        <begin position="954"/>
        <end position="1004"/>
    </location>
</feature>
<reference evidence="16" key="1">
    <citation type="submission" date="2023-06" db="EMBL/GenBank/DDBJ databases">
        <authorList>
            <person name="Delattre M."/>
        </authorList>
    </citation>
    <scope>NUCLEOTIDE SEQUENCE</scope>
    <source>
        <strain evidence="16">AF72</strain>
    </source>
</reference>
<dbReference type="Proteomes" id="UP001177023">
    <property type="component" value="Unassembled WGS sequence"/>
</dbReference>
<feature type="compositionally biased region" description="Polar residues" evidence="14">
    <location>
        <begin position="741"/>
        <end position="753"/>
    </location>
</feature>
<evidence type="ECO:0000256" key="1">
    <source>
        <dbReference type="ARBA" id="ARBA00004245"/>
    </source>
</evidence>
<dbReference type="SMART" id="SM00320">
    <property type="entry name" value="WD40"/>
    <property type="match status" value="6"/>
</dbReference>
<feature type="compositionally biased region" description="Acidic residues" evidence="14">
    <location>
        <begin position="962"/>
        <end position="972"/>
    </location>
</feature>
<dbReference type="PANTHER" id="PTHR10709:SF2">
    <property type="entry name" value="ACTIN-RELATED PROTEIN 2_3 COMPLEX SUBUNIT"/>
    <property type="match status" value="1"/>
</dbReference>
<feature type="region of interest" description="Disordered" evidence="14">
    <location>
        <begin position="630"/>
        <end position="656"/>
    </location>
</feature>
<dbReference type="PROSITE" id="PS50294">
    <property type="entry name" value="WD_REPEATS_REGION"/>
    <property type="match status" value="1"/>
</dbReference>
<evidence type="ECO:0000313" key="17">
    <source>
        <dbReference type="Proteomes" id="UP001177023"/>
    </source>
</evidence>
<keyword evidence="4 13" id="KW-0853">WD repeat</keyword>
<keyword evidence="5" id="KW-0677">Repeat</keyword>
<keyword evidence="7" id="KW-0862">Zinc</keyword>
<dbReference type="AlphaFoldDB" id="A0AA36GBL2"/>
<dbReference type="PANTHER" id="PTHR10709">
    <property type="entry name" value="ACTIN-RELATED PROTEIN 2/3 COMPLEX SUBUNIT 1"/>
    <property type="match status" value="1"/>
</dbReference>
<feature type="non-terminal residue" evidence="16">
    <location>
        <position position="1"/>
    </location>
</feature>
<comment type="subcellular location">
    <subcellularLocation>
        <location evidence="1">Cytoplasm</location>
        <location evidence="1">Cytoskeleton</location>
    </subcellularLocation>
</comment>